<name>A0A918LJ75_STRGD</name>
<dbReference type="EMBL" id="BMSL01000019">
    <property type="protein sequence ID" value="GGS55280.1"/>
    <property type="molecule type" value="Genomic_DNA"/>
</dbReference>
<feature type="compositionally biased region" description="Basic and acidic residues" evidence="1">
    <location>
        <begin position="52"/>
        <end position="61"/>
    </location>
</feature>
<keyword evidence="3" id="KW-1185">Reference proteome</keyword>
<proteinExistence type="predicted"/>
<feature type="region of interest" description="Disordered" evidence="1">
    <location>
        <begin position="1"/>
        <end position="110"/>
    </location>
</feature>
<evidence type="ECO:0000313" key="3">
    <source>
        <dbReference type="Proteomes" id="UP000653493"/>
    </source>
</evidence>
<evidence type="ECO:0000313" key="2">
    <source>
        <dbReference type="EMBL" id="GGS55280.1"/>
    </source>
</evidence>
<dbReference type="Proteomes" id="UP000653493">
    <property type="component" value="Unassembled WGS sequence"/>
</dbReference>
<accession>A0A918LJ75</accession>
<comment type="caution">
    <text evidence="2">The sequence shown here is derived from an EMBL/GenBank/DDBJ whole genome shotgun (WGS) entry which is preliminary data.</text>
</comment>
<feature type="compositionally biased region" description="Basic and acidic residues" evidence="1">
    <location>
        <begin position="15"/>
        <end position="24"/>
    </location>
</feature>
<sequence>MGHDRGAPRRACRHAGPDPRERIGTDGAAGGAGGAVEPLRERGSPGGGGAPRDLRDQRVEDPVGGAAPAKARWTRHGGGPDPGGSHQMTGTREFVPRPLGEGADVRAWTP</sequence>
<organism evidence="2 3">
    <name type="scientific">Streptomyces griseoviridis</name>
    <dbReference type="NCBI Taxonomy" id="45398"/>
    <lineage>
        <taxon>Bacteria</taxon>
        <taxon>Bacillati</taxon>
        <taxon>Actinomycetota</taxon>
        <taxon>Actinomycetes</taxon>
        <taxon>Kitasatosporales</taxon>
        <taxon>Streptomycetaceae</taxon>
        <taxon>Streptomyces</taxon>
    </lineage>
</organism>
<protein>
    <submittedName>
        <fullName evidence="2">Uncharacterized protein</fullName>
    </submittedName>
</protein>
<evidence type="ECO:0000256" key="1">
    <source>
        <dbReference type="SAM" id="MobiDB-lite"/>
    </source>
</evidence>
<reference evidence="2" key="1">
    <citation type="journal article" date="2014" name="Int. J. Syst. Evol. Microbiol.">
        <title>Complete genome sequence of Corynebacterium casei LMG S-19264T (=DSM 44701T), isolated from a smear-ripened cheese.</title>
        <authorList>
            <consortium name="US DOE Joint Genome Institute (JGI-PGF)"/>
            <person name="Walter F."/>
            <person name="Albersmeier A."/>
            <person name="Kalinowski J."/>
            <person name="Ruckert C."/>
        </authorList>
    </citation>
    <scope>NUCLEOTIDE SEQUENCE</scope>
    <source>
        <strain evidence="2">JCM 4234</strain>
    </source>
</reference>
<dbReference type="AlphaFoldDB" id="A0A918LJ75"/>
<gene>
    <name evidence="2" type="ORF">GCM10010238_50750</name>
</gene>
<reference evidence="2" key="2">
    <citation type="submission" date="2020-09" db="EMBL/GenBank/DDBJ databases">
        <authorList>
            <person name="Sun Q."/>
            <person name="Ohkuma M."/>
        </authorList>
    </citation>
    <scope>NUCLEOTIDE SEQUENCE</scope>
    <source>
        <strain evidence="2">JCM 4234</strain>
    </source>
</reference>